<proteinExistence type="predicted"/>
<dbReference type="EMBL" id="LGTC01000001">
    <property type="protein sequence ID" value="KNY27896.1"/>
    <property type="molecule type" value="Genomic_DNA"/>
</dbReference>
<dbReference type="STRING" id="398512.Bccel_3167"/>
<dbReference type="AlphaFoldDB" id="A0A0L6JPX8"/>
<evidence type="ECO:0000313" key="1">
    <source>
        <dbReference type="EMBL" id="KNY27896.1"/>
    </source>
</evidence>
<sequence>MTLWERDFNDIFDSVIKINFDINNRSYDDLVRWLHFKSNIYMMSYYHCYPYSCDSSGKDRISKRIRYLYDETKEKYSEYLNETDINNFKIVYNMPSYHEIKRLINDIINAGYPHQTIIFCYRTLIEGWTIRRIVDDLSDSTLEKIFTSFVNEYSSQSQLPAFLVNMYFIRMKEKLSNKLKTNTSKKDWATAEKLSEYMNWVTGNTLLSLYYGKNREHDIADWCNKVKNKVLNNALKNMNSVSPVKTEM</sequence>
<protein>
    <submittedName>
        <fullName evidence="1">Uncharacterized protein</fullName>
    </submittedName>
</protein>
<gene>
    <name evidence="1" type="ORF">Bccel_3167</name>
</gene>
<dbReference type="RefSeq" id="WP_036942086.1">
    <property type="nucleotide sequence ID" value="NZ_JQKC01000017.1"/>
</dbReference>
<dbReference type="Proteomes" id="UP000036923">
    <property type="component" value="Unassembled WGS sequence"/>
</dbReference>
<reference evidence="2" key="1">
    <citation type="submission" date="2015-07" db="EMBL/GenBank/DDBJ databases">
        <title>Near-Complete Genome Sequence of the Cellulolytic Bacterium Bacteroides (Pseudobacteroides) cellulosolvens ATCC 35603.</title>
        <authorList>
            <person name="Dassa B."/>
            <person name="Utturkar S.M."/>
            <person name="Klingeman D.M."/>
            <person name="Hurt R.A."/>
            <person name="Keller M."/>
            <person name="Xu J."/>
            <person name="Reddy Y.H.K."/>
            <person name="Borovok I."/>
            <person name="Grinberg I.R."/>
            <person name="Lamed R."/>
            <person name="Zhivin O."/>
            <person name="Bayer E.A."/>
            <person name="Brown S.D."/>
        </authorList>
    </citation>
    <scope>NUCLEOTIDE SEQUENCE [LARGE SCALE GENOMIC DNA]</scope>
    <source>
        <strain evidence="2">DSM 2933</strain>
    </source>
</reference>
<organism evidence="1 2">
    <name type="scientific">Pseudobacteroides cellulosolvens ATCC 35603 = DSM 2933</name>
    <dbReference type="NCBI Taxonomy" id="398512"/>
    <lineage>
        <taxon>Bacteria</taxon>
        <taxon>Bacillati</taxon>
        <taxon>Bacillota</taxon>
        <taxon>Clostridia</taxon>
        <taxon>Eubacteriales</taxon>
        <taxon>Oscillospiraceae</taxon>
        <taxon>Pseudobacteroides</taxon>
    </lineage>
</organism>
<keyword evidence="2" id="KW-1185">Reference proteome</keyword>
<comment type="caution">
    <text evidence="1">The sequence shown here is derived from an EMBL/GenBank/DDBJ whole genome shotgun (WGS) entry which is preliminary data.</text>
</comment>
<accession>A0A0L6JPX8</accession>
<name>A0A0L6JPX8_9FIRM</name>
<evidence type="ECO:0000313" key="2">
    <source>
        <dbReference type="Proteomes" id="UP000036923"/>
    </source>
</evidence>